<dbReference type="AlphaFoldDB" id="A0A483CNV6"/>
<dbReference type="Pfam" id="PF01507">
    <property type="entry name" value="PAPS_reduct"/>
    <property type="match status" value="1"/>
</dbReference>
<comment type="caution">
    <text evidence="2">The sequence shown here is derived from an EMBL/GenBank/DDBJ whole genome shotgun (WGS) entry which is preliminary data.</text>
</comment>
<dbReference type="GO" id="GO:0003824">
    <property type="term" value="F:catalytic activity"/>
    <property type="evidence" value="ECO:0007669"/>
    <property type="project" value="InterPro"/>
</dbReference>
<dbReference type="Proteomes" id="UP000292580">
    <property type="component" value="Unassembled WGS sequence"/>
</dbReference>
<dbReference type="SUPFAM" id="SSF52402">
    <property type="entry name" value="Adenine nucleotide alpha hydrolases-like"/>
    <property type="match status" value="1"/>
</dbReference>
<dbReference type="RefSeq" id="WP_130646976.1">
    <property type="nucleotide sequence ID" value="NZ_PGCL01000003.1"/>
</dbReference>
<dbReference type="PANTHER" id="PTHR43196:SF2">
    <property type="entry name" value="PHOSPHOADENOSINE PHOSPHOSULFATE REDUCTASE"/>
    <property type="match status" value="1"/>
</dbReference>
<dbReference type="Gene3D" id="3.40.50.620">
    <property type="entry name" value="HUPs"/>
    <property type="match status" value="1"/>
</dbReference>
<sequence>MREPAVKKTLYWCSRCNLPLVGRTCRCGATGAQITLQKPYDVRPALAHDMEVLRSLLMERYGTDRLPQIVLFNKIGGVDRTENIIANGVLFGRLAYNPPTASYSLDLTLDALTTLLPSITRGIVEIDAPDDRRRIGGKKLAVSTDLSDGPVVVRMGDLHGTGTLRDGAVRVRQVGAVTPRTLPDPPWGEAIRVNVPALKNMERTAVRFIRQHMHDRPRANISFSGGKDSTVVWELARRAGIKEAYFVNTGMEFPETVEFVKECGIETHLRAGDFWHDVKKYGLPRKDDRWCCERLKLTPVKEWCEREGACVTVQGNRWYESFVRSTLPPVVENPFNPLQLNISPIRNWRALEVFLYIWWRKVPCNPLYEMGFERVGCWNCPAMLGSEEARTREIHPDLAARWEHYLGEWARKERVSDRFIELGLWRWKELPPKMRELAAQEGISIPKKRRSG</sequence>
<evidence type="ECO:0000259" key="1">
    <source>
        <dbReference type="Pfam" id="PF01507"/>
    </source>
</evidence>
<dbReference type="InterPro" id="IPR002500">
    <property type="entry name" value="PAPS_reduct_dom"/>
</dbReference>
<evidence type="ECO:0000313" key="3">
    <source>
        <dbReference type="Proteomes" id="UP000292580"/>
    </source>
</evidence>
<reference evidence="2 3" key="1">
    <citation type="submission" date="2017-11" db="EMBL/GenBank/DDBJ databases">
        <title>Isolation and Characterization of Methanofollis Species from Methane Seep Offshore SW Taiwan.</title>
        <authorList>
            <person name="Teng N.-H."/>
            <person name="Lai M.-C."/>
            <person name="Chen S.-C."/>
        </authorList>
    </citation>
    <scope>NUCLEOTIDE SEQUENCE [LARGE SCALE GENOMIC DNA]</scope>
    <source>
        <strain evidence="2 3">FWC-SCC2</strain>
    </source>
</reference>
<dbReference type="EMBL" id="PGCL01000003">
    <property type="protein sequence ID" value="TAJ44282.1"/>
    <property type="molecule type" value="Genomic_DNA"/>
</dbReference>
<feature type="domain" description="Phosphoadenosine phosphosulphate reductase" evidence="1">
    <location>
        <begin position="220"/>
        <end position="382"/>
    </location>
</feature>
<keyword evidence="3" id="KW-1185">Reference proteome</keyword>
<name>A0A483CNV6_9EURY</name>
<dbReference type="PANTHER" id="PTHR43196">
    <property type="entry name" value="SULFATE ADENYLYLTRANSFERASE SUBUNIT 2"/>
    <property type="match status" value="1"/>
</dbReference>
<dbReference type="InterPro" id="IPR050128">
    <property type="entry name" value="Sulfate_adenylyltrnsfr_sub2"/>
</dbReference>
<protein>
    <submittedName>
        <fullName evidence="2">Phosphoadenosine phosphosulfate reductase</fullName>
    </submittedName>
</protein>
<dbReference type="OrthoDB" id="5817at2157"/>
<organism evidence="2 3">
    <name type="scientific">Methanofollis fontis</name>
    <dbReference type="NCBI Taxonomy" id="2052832"/>
    <lineage>
        <taxon>Archaea</taxon>
        <taxon>Methanobacteriati</taxon>
        <taxon>Methanobacteriota</taxon>
        <taxon>Stenosarchaea group</taxon>
        <taxon>Methanomicrobia</taxon>
        <taxon>Methanomicrobiales</taxon>
        <taxon>Methanomicrobiaceae</taxon>
        <taxon>Methanofollis</taxon>
    </lineage>
</organism>
<dbReference type="InterPro" id="IPR014729">
    <property type="entry name" value="Rossmann-like_a/b/a_fold"/>
</dbReference>
<accession>A0A483CNV6</accession>
<evidence type="ECO:0000313" key="2">
    <source>
        <dbReference type="EMBL" id="TAJ44282.1"/>
    </source>
</evidence>
<gene>
    <name evidence="2" type="ORF">CUJ86_07610</name>
</gene>
<proteinExistence type="predicted"/>